<proteinExistence type="predicted"/>
<dbReference type="RefSeq" id="WP_194044319.1">
    <property type="nucleotide sequence ID" value="NZ_JADEXF010000384.1"/>
</dbReference>
<sequence length="278" mass="31587">MLSFSVVLDSCVIYPMPLCDTLFRAAEAELYQIHFSQEILEGATRNLVKNGKMTDAKAVRFQEMLKMHFPEAMVEVPEQLVASMTNDPGDYHVVAAAIVAKAKVIVTANLDDFPAEALKPWDIEAWHPDNFLVYLNDQFPGKMIEVIRQQSEALKNPPLTVAELLDKLEKNNVINFAASIRFHEYSDVIVQIAKTTLKSKFARIAPEGGRYLEGEQYRLWQNRKILTITAKDNRGEILRVENGKIQGSILSKDIKAFQRLEQSFEQELEQAKTEKSQT</sequence>
<feature type="domain" description="PIN" evidence="1">
    <location>
        <begin position="6"/>
        <end position="110"/>
    </location>
</feature>
<dbReference type="EMBL" id="JADEXF010000384">
    <property type="protein sequence ID" value="MBE9105850.1"/>
    <property type="molecule type" value="Genomic_DNA"/>
</dbReference>
<evidence type="ECO:0000259" key="2">
    <source>
        <dbReference type="Pfam" id="PF26343"/>
    </source>
</evidence>
<accession>A0ABR9TZK1</accession>
<comment type="caution">
    <text evidence="3">The sequence shown here is derived from an EMBL/GenBank/DDBJ whole genome shotgun (WGS) entry which is preliminary data.</text>
</comment>
<feature type="domain" description="VapC50 C-terminal" evidence="2">
    <location>
        <begin position="128"/>
        <end position="181"/>
    </location>
</feature>
<dbReference type="InterPro" id="IPR058652">
    <property type="entry name" value="VapC50_C"/>
</dbReference>
<organism evidence="3 4">
    <name type="scientific">Nostoc cf. edaphicum LEGE 07299</name>
    <dbReference type="NCBI Taxonomy" id="2777974"/>
    <lineage>
        <taxon>Bacteria</taxon>
        <taxon>Bacillati</taxon>
        <taxon>Cyanobacteriota</taxon>
        <taxon>Cyanophyceae</taxon>
        <taxon>Nostocales</taxon>
        <taxon>Nostocaceae</taxon>
        <taxon>Nostoc</taxon>
    </lineage>
</organism>
<dbReference type="Pfam" id="PF26343">
    <property type="entry name" value="VapC50_C"/>
    <property type="match status" value="1"/>
</dbReference>
<dbReference type="Proteomes" id="UP000647836">
    <property type="component" value="Unassembled WGS sequence"/>
</dbReference>
<name>A0ABR9TZK1_9NOSO</name>
<evidence type="ECO:0000313" key="3">
    <source>
        <dbReference type="EMBL" id="MBE9105850.1"/>
    </source>
</evidence>
<protein>
    <submittedName>
        <fullName evidence="3">PIN domain-containing protein</fullName>
    </submittedName>
</protein>
<dbReference type="Pfam" id="PF13470">
    <property type="entry name" value="PIN_3"/>
    <property type="match status" value="1"/>
</dbReference>
<keyword evidence="4" id="KW-1185">Reference proteome</keyword>
<gene>
    <name evidence="3" type="ORF">IQ229_13125</name>
</gene>
<dbReference type="InterPro" id="IPR002716">
    <property type="entry name" value="PIN_dom"/>
</dbReference>
<reference evidence="3 4" key="1">
    <citation type="submission" date="2020-10" db="EMBL/GenBank/DDBJ databases">
        <authorList>
            <person name="Castelo-Branco R."/>
            <person name="Eusebio N."/>
            <person name="Adriana R."/>
            <person name="Vieira A."/>
            <person name="Brugerolle De Fraissinette N."/>
            <person name="Rezende De Castro R."/>
            <person name="Schneider M.P."/>
            <person name="Vasconcelos V."/>
            <person name="Leao P.N."/>
        </authorList>
    </citation>
    <scope>NUCLEOTIDE SEQUENCE [LARGE SCALE GENOMIC DNA]</scope>
    <source>
        <strain evidence="3 4">LEGE 07299</strain>
    </source>
</reference>
<evidence type="ECO:0000259" key="1">
    <source>
        <dbReference type="Pfam" id="PF13470"/>
    </source>
</evidence>
<evidence type="ECO:0000313" key="4">
    <source>
        <dbReference type="Proteomes" id="UP000647836"/>
    </source>
</evidence>